<keyword evidence="2" id="KW-1185">Reference proteome</keyword>
<dbReference type="NCBIfam" id="NF011972">
    <property type="entry name" value="PRK15443.1-3"/>
    <property type="match status" value="1"/>
</dbReference>
<proteinExistence type="predicted"/>
<dbReference type="Proteomes" id="UP001142078">
    <property type="component" value="Unassembled WGS sequence"/>
</dbReference>
<sequence length="174" mass="20024">MNQEKMIEEVVRQVMMSMKNDSDKEIFKESENKSSGVEIDAKKDYPLATKCPELVKTPTNRKLEEITLNNVLNGDIKSTDVRISPETLELQAKVAEGVNRDAFAKNLRRASELTVISDERILEIYNALRPNRSTKQELLDIANELEEKYNATINSNFVREAAEVYEKRNMLRKD</sequence>
<dbReference type="Pfam" id="PF02287">
    <property type="entry name" value="Dehydratase_SU"/>
    <property type="match status" value="1"/>
</dbReference>
<organism evidence="1 2">
    <name type="scientific">Anaerosalibacter massiliensis</name>
    <dbReference type="NCBI Taxonomy" id="1347392"/>
    <lineage>
        <taxon>Bacteria</taxon>
        <taxon>Bacillati</taxon>
        <taxon>Bacillota</taxon>
        <taxon>Tissierellia</taxon>
        <taxon>Tissierellales</taxon>
        <taxon>Sporanaerobacteraceae</taxon>
        <taxon>Anaerosalibacter</taxon>
    </lineage>
</organism>
<dbReference type="InterPro" id="IPR036091">
    <property type="entry name" value="Prodiol/glycerol_DeHase__sf_su"/>
</dbReference>
<evidence type="ECO:0000313" key="2">
    <source>
        <dbReference type="Proteomes" id="UP001142078"/>
    </source>
</evidence>
<dbReference type="Gene3D" id="1.10.1510.20">
    <property type="entry name" value="Propanediol/glycerol dehydratase, small subunit"/>
    <property type="match status" value="1"/>
</dbReference>
<gene>
    <name evidence="1" type="ORF">NSA23_08080</name>
</gene>
<dbReference type="SUPFAM" id="SSF47148">
    <property type="entry name" value="Diol dehydratase, gamma subunit"/>
    <property type="match status" value="1"/>
</dbReference>
<reference evidence="1" key="1">
    <citation type="submission" date="2022-07" db="EMBL/GenBank/DDBJ databases">
        <title>Enhanced cultured diversity of the mouse gut microbiota enables custom-made synthetic communities.</title>
        <authorList>
            <person name="Afrizal A."/>
        </authorList>
    </citation>
    <scope>NUCLEOTIDE SEQUENCE</scope>
    <source>
        <strain evidence="1">DSM 29482</strain>
    </source>
</reference>
<protein>
    <submittedName>
        <fullName evidence="1">Diol dehydratase small subunit</fullName>
    </submittedName>
</protein>
<dbReference type="AlphaFoldDB" id="A0A9X2MFJ2"/>
<evidence type="ECO:0000313" key="1">
    <source>
        <dbReference type="EMBL" id="MCR2044077.1"/>
    </source>
</evidence>
<comment type="caution">
    <text evidence="1">The sequence shown here is derived from an EMBL/GenBank/DDBJ whole genome shotgun (WGS) entry which is preliminary data.</text>
</comment>
<dbReference type="RefSeq" id="WP_042682928.1">
    <property type="nucleotide sequence ID" value="NZ_CABKTM010000049.1"/>
</dbReference>
<dbReference type="PIRSF" id="PIRSF018505">
    <property type="entry name" value="Prpndl_dhdrts_sm"/>
    <property type="match status" value="1"/>
</dbReference>
<dbReference type="EMBL" id="JANJZL010000004">
    <property type="protein sequence ID" value="MCR2044077.1"/>
    <property type="molecule type" value="Genomic_DNA"/>
</dbReference>
<dbReference type="InterPro" id="IPR003207">
    <property type="entry name" value="Ppandiol/glycerol_DeHydtase_su"/>
</dbReference>
<accession>A0A9X2MFJ2</accession>
<dbReference type="OrthoDB" id="3732589at2"/>
<name>A0A9X2MFJ2_9FIRM</name>